<evidence type="ECO:0000313" key="6">
    <source>
        <dbReference type="EMBL" id="WYW56402.1"/>
    </source>
</evidence>
<dbReference type="Gene3D" id="3.90.550.10">
    <property type="entry name" value="Spore Coat Polysaccharide Biosynthesis Protein SpsA, Chain A"/>
    <property type="match status" value="1"/>
</dbReference>
<feature type="transmembrane region" description="Helical" evidence="4">
    <location>
        <begin position="6"/>
        <end position="29"/>
    </location>
</feature>
<protein>
    <submittedName>
        <fullName evidence="6">Glycosyltransferase</fullName>
        <ecNumber evidence="6">2.4.-.-</ecNumber>
    </submittedName>
</protein>
<dbReference type="InterPro" id="IPR001173">
    <property type="entry name" value="Glyco_trans_2-like"/>
</dbReference>
<dbReference type="Pfam" id="PF00535">
    <property type="entry name" value="Glycos_transf_2"/>
    <property type="match status" value="1"/>
</dbReference>
<keyword evidence="4" id="KW-0472">Membrane</keyword>
<evidence type="ECO:0000256" key="4">
    <source>
        <dbReference type="SAM" id="Phobius"/>
    </source>
</evidence>
<organism evidence="6 7">
    <name type="scientific">Polaribacter marinaquae</name>
    <dbReference type="NCBI Taxonomy" id="1642819"/>
    <lineage>
        <taxon>Bacteria</taxon>
        <taxon>Pseudomonadati</taxon>
        <taxon>Bacteroidota</taxon>
        <taxon>Flavobacteriia</taxon>
        <taxon>Flavobacteriales</taxon>
        <taxon>Flavobacteriaceae</taxon>
    </lineage>
</organism>
<keyword evidence="7" id="KW-1185">Reference proteome</keyword>
<dbReference type="SUPFAM" id="SSF53448">
    <property type="entry name" value="Nucleotide-diphospho-sugar transferases"/>
    <property type="match status" value="1"/>
</dbReference>
<dbReference type="EMBL" id="CP150496">
    <property type="protein sequence ID" value="WYW56402.1"/>
    <property type="molecule type" value="Genomic_DNA"/>
</dbReference>
<sequence>MIISVLFYSFVVFAVLQIVYYLFFTSFLFKDKEQTNTSKETPVSVIICAKNEAKNLQKFLPSILEQTYSNFEVVLINDASSDATSEIMEDFQKKDERIKCIEVENIEAFWGNKKYALTLGIKAANYEHLLFIDADCKPVSKNWITEMSKNFSETKTIIIGYGKYKKEKSLVNLFVRFETLLTAIQYFSYAKLKMPYMAVGRNLAYAKSEFFNVKGFIKHMHINSGDDDLFIQDAANKKNTKICTTKDSFTESLAPTNFKKWFQQKRRHISTANYYKKKHQFLLGLFYISKVFLFVTATLLFILFPNWILILSILLSYYFVQFLVIGLSAKKLDEPQLIYFLPFLEIGLLFFQFSIFIANLLSKPNHWK</sequence>
<evidence type="ECO:0000256" key="2">
    <source>
        <dbReference type="ARBA" id="ARBA00022676"/>
    </source>
</evidence>
<dbReference type="GO" id="GO:0016757">
    <property type="term" value="F:glycosyltransferase activity"/>
    <property type="evidence" value="ECO:0007669"/>
    <property type="project" value="UniProtKB-KW"/>
</dbReference>
<accession>A0ABZ2TWQ1</accession>
<keyword evidence="4" id="KW-1133">Transmembrane helix</keyword>
<dbReference type="InterPro" id="IPR029044">
    <property type="entry name" value="Nucleotide-diphossugar_trans"/>
</dbReference>
<dbReference type="EC" id="2.4.-.-" evidence="6"/>
<feature type="transmembrane region" description="Helical" evidence="4">
    <location>
        <begin position="337"/>
        <end position="361"/>
    </location>
</feature>
<name>A0ABZ2TWQ1_9FLAO</name>
<reference evidence="6 7" key="1">
    <citation type="submission" date="2024-03" db="EMBL/GenBank/DDBJ databases">
        <authorList>
            <person name="Cao K."/>
        </authorList>
    </citation>
    <scope>NUCLEOTIDE SEQUENCE [LARGE SCALE GENOMIC DNA]</scope>
    <source>
        <strain evidence="6 7">MCCC 1K00696</strain>
    </source>
</reference>
<proteinExistence type="inferred from homology"/>
<dbReference type="RefSeq" id="WP_340934230.1">
    <property type="nucleotide sequence ID" value="NZ_CP150496.1"/>
</dbReference>
<feature type="domain" description="Glycosyltransferase 2-like" evidence="5">
    <location>
        <begin position="44"/>
        <end position="166"/>
    </location>
</feature>
<feature type="transmembrane region" description="Helical" evidence="4">
    <location>
        <begin position="307"/>
        <end position="325"/>
    </location>
</feature>
<keyword evidence="2 6" id="KW-0328">Glycosyltransferase</keyword>
<keyword evidence="4" id="KW-0812">Transmembrane</keyword>
<dbReference type="PANTHER" id="PTHR43630">
    <property type="entry name" value="POLY-BETA-1,6-N-ACETYL-D-GLUCOSAMINE SYNTHASE"/>
    <property type="match status" value="1"/>
</dbReference>
<gene>
    <name evidence="6" type="ORF">WG950_03865</name>
</gene>
<evidence type="ECO:0000256" key="3">
    <source>
        <dbReference type="ARBA" id="ARBA00022679"/>
    </source>
</evidence>
<evidence type="ECO:0000259" key="5">
    <source>
        <dbReference type="Pfam" id="PF00535"/>
    </source>
</evidence>
<comment type="similarity">
    <text evidence="1">Belongs to the glycosyltransferase 2 family.</text>
</comment>
<keyword evidence="3 6" id="KW-0808">Transferase</keyword>
<evidence type="ECO:0000256" key="1">
    <source>
        <dbReference type="ARBA" id="ARBA00006739"/>
    </source>
</evidence>
<dbReference type="Proteomes" id="UP001491088">
    <property type="component" value="Chromosome"/>
</dbReference>
<evidence type="ECO:0000313" key="7">
    <source>
        <dbReference type="Proteomes" id="UP001491088"/>
    </source>
</evidence>
<dbReference type="PANTHER" id="PTHR43630:SF1">
    <property type="entry name" value="POLY-BETA-1,6-N-ACETYL-D-GLUCOSAMINE SYNTHASE"/>
    <property type="match status" value="1"/>
</dbReference>
<feature type="transmembrane region" description="Helical" evidence="4">
    <location>
        <begin position="281"/>
        <end position="301"/>
    </location>
</feature>